<feature type="transmembrane region" description="Helical" evidence="23">
    <location>
        <begin position="643"/>
        <end position="662"/>
    </location>
</feature>
<evidence type="ECO:0000256" key="13">
    <source>
        <dbReference type="ARBA" id="ARBA00022844"/>
    </source>
</evidence>
<dbReference type="GeneID" id="41324549"/>
<sequence length="1155" mass="131368">MNLTYFIILVICMPFVKMETTLKEFLTQRMDPNVSSSDLIQTMIQRNSDVLSDPNHCWQLLCTDKSSMIMNKLTILNDYLSPLKKTDQWYLTLAQTHREGNDDLCSYHAESGLCSGKPCLRIKYLSLTQTQNLGTMNETTCHNQLPIDDFPFVAMSRIFDFSNYRSNLNKFYCLNAEKIESTFFNLIDFSNCSDSLTARHTVRNELLHLDYSNEAIENIDVKSHGVELEDRCKNVPNCKFEKETRKIYSFHVGKLPEVPTQMSIGMFNNPKNPETYCCYLNKAIHDSINFEDKDVPYECLKVNSYEVMDNNNLVKPYVKQRAVSKYASNSLKENCFDSGKCTGDEVFCQQFGCLGSSEIFCTIDREVTQLRAIIEGSKYPINEISQNNKIVHVRKANGLISTDICVNCIFDCVDGIIHINTRSMPVTNVKVCSENFCMFTDVDGKDFYISTPNDFRISNETIKVILKFKETNTMALKELRCGVMDECKFHYNMLQMESWINVRCIKVWQWIILFILLLTTLIILYMIVYILKYLYVNVIKRFVWPTLVYIVKIIWYFFKWVAYKLTKTTSILPVSMKNEHVFEDIQEKQFLISSKPKLSYAERAKQANVSTSYSIVNENYISPESPYSPNLTSPIRAKKYLQLSYMQIILLIGILCIGLGGACDVTTTLSVTQEQCITTDSGKDICSLTSSMRIAVAPVGQSSCLLLKQNGKIVGNMIVKTKSINLTCLKNSLYYIPNVATECHNAYNCHGAGFCSMDYRECNNPSSYTRDIFSDQSGYLYWHECVQKPTSSECYYSSSSCLHVLKKLMIKNKSYAEVYDCSSWVFSATVEVIRVNNVVESSKELILLAGQPLTQDAAKLSLISVSTPPSTGFNKCFIKRDGLWTFSECNKRGEYVVGKIGEIQCPDVQSATTSNQMGKCFAKSELIKVQEQNQYISCHANFVNLDSYFRDNVLPVKYGEYLLKTQSDELMMVINGGSLLEIQIDFKNYEILSKSDLNKCFVTFKSLTGCYSCVKGATLEVETNTNFGSATGTIKCPSINFQTIIQSSSEPKIQNITLHSNIKSINAKCSIECPEGETDFHIKGELFYVPNDDKRDNSTTAGISDNVSGAIDWANMFKNPFSFSFGIVLILIIIIIVLYLIKSFSHRPFYLDKTL</sequence>
<keyword evidence="8" id="KW-1162">Viral penetration into host cytoplasm</keyword>
<evidence type="ECO:0000256" key="4">
    <source>
        <dbReference type="ARBA" id="ARBA00015294"/>
    </source>
</evidence>
<feature type="transmembrane region" description="Helical" evidence="23">
    <location>
        <begin position="507"/>
        <end position="531"/>
    </location>
</feature>
<keyword evidence="16 23" id="KW-0472">Membrane</keyword>
<evidence type="ECO:0000259" key="24">
    <source>
        <dbReference type="Pfam" id="PF07243"/>
    </source>
</evidence>
<evidence type="ECO:0000259" key="26">
    <source>
        <dbReference type="Pfam" id="PF19019"/>
    </source>
</evidence>
<keyword evidence="19" id="KW-1038">Host endoplasmic reticulum</keyword>
<dbReference type="Gene3D" id="2.60.40.3770">
    <property type="match status" value="1"/>
</dbReference>
<evidence type="ECO:0000313" key="27">
    <source>
        <dbReference type="EMBL" id="AOX47533.1"/>
    </source>
</evidence>
<accession>A0A2Z2CKJ5</accession>
<evidence type="ECO:0000256" key="11">
    <source>
        <dbReference type="ARBA" id="ARBA00022804"/>
    </source>
</evidence>
<organism evidence="27 28">
    <name type="scientific">Pidgey virus</name>
    <dbReference type="NCBI Taxonomy" id="1911436"/>
    <lineage>
        <taxon>Viruses</taxon>
        <taxon>Riboviria</taxon>
        <taxon>Orthornavirae</taxon>
        <taxon>Negarnaviricota</taxon>
        <taxon>Polyploviricotina</taxon>
        <taxon>Bunyaviricetes</taxon>
        <taxon>Hareavirales</taxon>
        <taxon>Phenuiviridae</taxon>
        <taxon>Pidchovirus</taxon>
        <taxon>Pidchovirus pidgei</taxon>
    </lineage>
</organism>
<evidence type="ECO:0000256" key="8">
    <source>
        <dbReference type="ARBA" id="ARBA00022595"/>
    </source>
</evidence>
<keyword evidence="6" id="KW-1170">Fusion of virus membrane with host endosomal membrane</keyword>
<protein>
    <recommendedName>
        <fullName evidence="4">Envelopment polyprotein</fullName>
    </recommendedName>
    <alternativeName>
        <fullName evidence="21">M polyprotein</fullName>
    </alternativeName>
</protein>
<keyword evidence="17" id="KW-1015">Disulfide bond</keyword>
<dbReference type="InterPro" id="IPR043603">
    <property type="entry name" value="Phlebo_G2_C"/>
</dbReference>
<dbReference type="GO" id="GO:0044167">
    <property type="term" value="C:host cell endoplasmic reticulum membrane"/>
    <property type="evidence" value="ECO:0007669"/>
    <property type="project" value="UniProtKB-SubCell"/>
</dbReference>
<keyword evidence="13" id="KW-0946">Virion</keyword>
<evidence type="ECO:0000256" key="6">
    <source>
        <dbReference type="ARBA" id="ARBA00022510"/>
    </source>
</evidence>
<evidence type="ECO:0000256" key="12">
    <source>
        <dbReference type="ARBA" id="ARBA00022812"/>
    </source>
</evidence>
<evidence type="ECO:0000256" key="22">
    <source>
        <dbReference type="ARBA" id="ARBA00033745"/>
    </source>
</evidence>
<dbReference type="GO" id="GO:0019062">
    <property type="term" value="P:virion attachment to host cell"/>
    <property type="evidence" value="ECO:0007669"/>
    <property type="project" value="UniProtKB-KW"/>
</dbReference>
<name>A0A2Z2CKJ5_9VIRU</name>
<evidence type="ECO:0000256" key="17">
    <source>
        <dbReference type="ARBA" id="ARBA00023157"/>
    </source>
</evidence>
<dbReference type="InterPro" id="IPR009878">
    <property type="entry name" value="Phlebovirus_G2_fusion"/>
</dbReference>
<proteinExistence type="inferred from homology"/>
<keyword evidence="18" id="KW-0325">Glycoprotein</keyword>
<dbReference type="Proteomes" id="UP000266914">
    <property type="component" value="Genome"/>
</dbReference>
<keyword evidence="14" id="KW-1043">Host membrane</keyword>
<comment type="subcellular location">
    <subcellularLocation>
        <location evidence="1">Host Golgi apparatus membrane</location>
        <topology evidence="1">Single-pass type I membrane protein</topology>
    </subcellularLocation>
    <subcellularLocation>
        <location evidence="2">Host endoplasmic reticulum membrane</location>
        <topology evidence="2">Single-pass type I membrane protein</topology>
    </subcellularLocation>
    <subcellularLocation>
        <location evidence="3">Virion membrane</location>
        <topology evidence="3">Single-pass type I membrane protein</topology>
    </subcellularLocation>
</comment>
<evidence type="ECO:0000256" key="23">
    <source>
        <dbReference type="SAM" id="Phobius"/>
    </source>
</evidence>
<evidence type="ECO:0000313" key="28">
    <source>
        <dbReference type="Proteomes" id="UP000266914"/>
    </source>
</evidence>
<evidence type="ECO:0000259" key="25">
    <source>
        <dbReference type="Pfam" id="PF07245"/>
    </source>
</evidence>
<evidence type="ECO:0000256" key="3">
    <source>
        <dbReference type="ARBA" id="ARBA00004563"/>
    </source>
</evidence>
<dbReference type="Gene3D" id="2.60.98.50">
    <property type="match status" value="1"/>
</dbReference>
<evidence type="ECO:0000256" key="2">
    <source>
        <dbReference type="ARBA" id="ARBA00004482"/>
    </source>
</evidence>
<keyword evidence="28" id="KW-1185">Reference proteome</keyword>
<keyword evidence="11" id="KW-1161">Viral attachment to host cell</keyword>
<feature type="domain" description="Phlebovirus glycoprotein G2 fusion" evidence="25">
    <location>
        <begin position="663"/>
        <end position="984"/>
    </location>
</feature>
<evidence type="ECO:0000256" key="19">
    <source>
        <dbReference type="ARBA" id="ARBA00023184"/>
    </source>
</evidence>
<evidence type="ECO:0000256" key="14">
    <source>
        <dbReference type="ARBA" id="ARBA00022870"/>
    </source>
</evidence>
<comment type="similarity">
    <text evidence="22">Belongs to the phlebovirus envelope glycoprotein family.</text>
</comment>
<dbReference type="Pfam" id="PF07245">
    <property type="entry name" value="Phlebovirus_G2"/>
    <property type="match status" value="1"/>
</dbReference>
<feature type="domain" description="Phlebovirus glycoprotein G2 C-terminal" evidence="26">
    <location>
        <begin position="999"/>
        <end position="1139"/>
    </location>
</feature>
<keyword evidence="5" id="KW-1168">Fusion of virus membrane with host membrane</keyword>
<feature type="transmembrane region" description="Helical" evidence="23">
    <location>
        <begin position="1121"/>
        <end position="1141"/>
    </location>
</feature>
<evidence type="ECO:0000256" key="5">
    <source>
        <dbReference type="ARBA" id="ARBA00022506"/>
    </source>
</evidence>
<evidence type="ECO:0000256" key="15">
    <source>
        <dbReference type="ARBA" id="ARBA00022989"/>
    </source>
</evidence>
<dbReference type="Pfam" id="PF07243">
    <property type="entry name" value="Phlebovirus_G1"/>
    <property type="match status" value="1"/>
</dbReference>
<dbReference type="RefSeq" id="YP_009666271.1">
    <property type="nucleotide sequence ID" value="NC_043481.1"/>
</dbReference>
<evidence type="ECO:0000256" key="16">
    <source>
        <dbReference type="ARBA" id="ARBA00023136"/>
    </source>
</evidence>
<dbReference type="GO" id="GO:0055036">
    <property type="term" value="C:virion membrane"/>
    <property type="evidence" value="ECO:0007669"/>
    <property type="project" value="UniProtKB-SubCell"/>
</dbReference>
<evidence type="ECO:0000256" key="10">
    <source>
        <dbReference type="ARBA" id="ARBA00022729"/>
    </source>
</evidence>
<feature type="domain" description="Phlebovirus glycoprotein G1" evidence="24">
    <location>
        <begin position="336"/>
        <end position="567"/>
    </location>
</feature>
<evidence type="ECO:0000256" key="20">
    <source>
        <dbReference type="ARBA" id="ARBA00023296"/>
    </source>
</evidence>
<keyword evidence="20" id="KW-1160">Virus entry into host cell</keyword>
<keyword evidence="15 23" id="KW-1133">Transmembrane helix</keyword>
<keyword evidence="12" id="KW-1040">Host Golgi apparatus</keyword>
<evidence type="ECO:0000256" key="7">
    <source>
        <dbReference type="ARBA" id="ARBA00022581"/>
    </source>
</evidence>
<evidence type="ECO:0000256" key="18">
    <source>
        <dbReference type="ARBA" id="ARBA00023180"/>
    </source>
</evidence>
<keyword evidence="10" id="KW-0732">Signal</keyword>
<dbReference type="Pfam" id="PF19019">
    <property type="entry name" value="Phlebo_G2_C"/>
    <property type="match status" value="1"/>
</dbReference>
<evidence type="ECO:0000256" key="21">
    <source>
        <dbReference type="ARBA" id="ARBA00031199"/>
    </source>
</evidence>
<keyword evidence="9 23" id="KW-0812">Transmembrane</keyword>
<dbReference type="GO" id="GO:0046718">
    <property type="term" value="P:symbiont entry into host cell"/>
    <property type="evidence" value="ECO:0007669"/>
    <property type="project" value="UniProtKB-KW"/>
</dbReference>
<dbReference type="KEGG" id="vg:41324549"/>
<dbReference type="GO" id="GO:0016020">
    <property type="term" value="C:membrane"/>
    <property type="evidence" value="ECO:0007669"/>
    <property type="project" value="InterPro"/>
</dbReference>
<evidence type="ECO:0000256" key="9">
    <source>
        <dbReference type="ARBA" id="ARBA00022692"/>
    </source>
</evidence>
<dbReference type="GO" id="GO:0039654">
    <property type="term" value="P:fusion of virus membrane with host endosome membrane"/>
    <property type="evidence" value="ECO:0007669"/>
    <property type="project" value="UniProtKB-KW"/>
</dbReference>
<dbReference type="GO" id="GO:0044178">
    <property type="term" value="C:host cell Golgi membrane"/>
    <property type="evidence" value="ECO:0007669"/>
    <property type="project" value="UniProtKB-SubCell"/>
</dbReference>
<dbReference type="EMBL" id="KX852390">
    <property type="protein sequence ID" value="AOX47533.1"/>
    <property type="molecule type" value="Viral_cRNA"/>
</dbReference>
<keyword evidence="7" id="KW-0945">Host-virus interaction</keyword>
<dbReference type="InterPro" id="IPR010826">
    <property type="entry name" value="Phlebovirus_G1"/>
</dbReference>
<evidence type="ECO:0000256" key="1">
    <source>
        <dbReference type="ARBA" id="ARBA00004244"/>
    </source>
</evidence>
<reference evidence="27 28" key="1">
    <citation type="submission" date="2016-09" db="EMBL/GenBank/DDBJ databases">
        <title>Genome sequences of viruses from moths from Washington state.</title>
        <authorList>
            <person name="Greninger A.L."/>
            <person name="Makhsous N."/>
            <person name="Jerome K.R."/>
            <person name="Droppers D."/>
        </authorList>
    </citation>
    <scope>NUCLEOTIDE SEQUENCE [LARGE SCALE GENOMIC DNA]</scope>
    <source>
        <strain evidence="27 28">M6</strain>
    </source>
</reference>